<keyword evidence="4" id="KW-1185">Reference proteome</keyword>
<evidence type="ECO:0000313" key="3">
    <source>
        <dbReference type="EMBL" id="WGW10781.1"/>
    </source>
</evidence>
<dbReference type="InterPro" id="IPR045931">
    <property type="entry name" value="DUF6350"/>
</dbReference>
<keyword evidence="2" id="KW-0812">Transmembrane</keyword>
<dbReference type="RefSeq" id="WP_349637564.1">
    <property type="nucleotide sequence ID" value="NZ_CP090958.1"/>
</dbReference>
<feature type="region of interest" description="Disordered" evidence="1">
    <location>
        <begin position="1"/>
        <end position="22"/>
    </location>
</feature>
<reference evidence="3 4" key="1">
    <citation type="submission" date="2023-05" db="EMBL/GenBank/DDBJ databases">
        <title>Lithophilousrod everest ZFBP1038 complete genpme.</title>
        <authorList>
            <person name="Tian M."/>
        </authorList>
    </citation>
    <scope>NUCLEOTIDE SEQUENCE [LARGE SCALE GENOMIC DNA]</scope>
    <source>
        <strain evidence="3 4">ZFBP1038</strain>
    </source>
</reference>
<organism evidence="3 4">
    <name type="scientific">Saxibacter everestensis</name>
    <dbReference type="NCBI Taxonomy" id="2909229"/>
    <lineage>
        <taxon>Bacteria</taxon>
        <taxon>Bacillati</taxon>
        <taxon>Actinomycetota</taxon>
        <taxon>Actinomycetes</taxon>
        <taxon>Micrococcales</taxon>
        <taxon>Brevibacteriaceae</taxon>
        <taxon>Saxibacter</taxon>
    </lineage>
</organism>
<accession>A0ABY8QRA9</accession>
<feature type="transmembrane region" description="Helical" evidence="2">
    <location>
        <begin position="402"/>
        <end position="425"/>
    </location>
</feature>
<feature type="transmembrane region" description="Helical" evidence="2">
    <location>
        <begin position="330"/>
        <end position="352"/>
    </location>
</feature>
<gene>
    <name evidence="3" type="ORF">LWF01_11665</name>
</gene>
<feature type="compositionally biased region" description="Low complexity" evidence="1">
    <location>
        <begin position="1"/>
        <end position="19"/>
    </location>
</feature>
<feature type="transmembrane region" description="Helical" evidence="2">
    <location>
        <begin position="261"/>
        <end position="283"/>
    </location>
</feature>
<feature type="transmembrane region" description="Helical" evidence="2">
    <location>
        <begin position="364"/>
        <end position="382"/>
    </location>
</feature>
<evidence type="ECO:0000256" key="1">
    <source>
        <dbReference type="SAM" id="MobiDB-lite"/>
    </source>
</evidence>
<feature type="transmembrane region" description="Helical" evidence="2">
    <location>
        <begin position="136"/>
        <end position="156"/>
    </location>
</feature>
<feature type="transmembrane region" description="Helical" evidence="2">
    <location>
        <begin position="40"/>
        <end position="58"/>
    </location>
</feature>
<feature type="transmembrane region" description="Helical" evidence="2">
    <location>
        <begin position="235"/>
        <end position="255"/>
    </location>
</feature>
<evidence type="ECO:0000313" key="4">
    <source>
        <dbReference type="Proteomes" id="UP001209083"/>
    </source>
</evidence>
<keyword evidence="2" id="KW-0472">Membrane</keyword>
<feature type="transmembrane region" description="Helical" evidence="2">
    <location>
        <begin position="168"/>
        <end position="191"/>
    </location>
</feature>
<feature type="transmembrane region" description="Helical" evidence="2">
    <location>
        <begin position="89"/>
        <end position="108"/>
    </location>
</feature>
<name>A0ABY8QRA9_9MICO</name>
<dbReference type="Proteomes" id="UP001209083">
    <property type="component" value="Chromosome"/>
</dbReference>
<dbReference type="Pfam" id="PF19877">
    <property type="entry name" value="DUF6350"/>
    <property type="match status" value="1"/>
</dbReference>
<dbReference type="EMBL" id="CP090958">
    <property type="protein sequence ID" value="WGW10781.1"/>
    <property type="molecule type" value="Genomic_DNA"/>
</dbReference>
<keyword evidence="2" id="KW-1133">Transmembrane helix</keyword>
<proteinExistence type="predicted"/>
<feature type="transmembrane region" description="Helical" evidence="2">
    <location>
        <begin position="290"/>
        <end position="310"/>
    </location>
</feature>
<protein>
    <submittedName>
        <fullName evidence="3">DUF6350 family protein</fullName>
    </submittedName>
</protein>
<evidence type="ECO:0000256" key="2">
    <source>
        <dbReference type="SAM" id="Phobius"/>
    </source>
</evidence>
<sequence>MKDRTTSTATSGTRTVTGVDARDDESRSPWLLGLLEGGQAAMLGVIAVALTAVILWVFTSSSAETLLTTVAAALQVWLLAHGATLVVPGATFGLSPLLLSVIPFLLLLRTGRRLTIALNVAERRRKVARTGRIPRFGYLIAWLAGTASYTLIATVLSSATQREPMHAILWQAVVYTFVTALVLIGVGMLWLPRRVRREIGSAELPSGRLLRLLNDRCPEPVALSLVTGLKASGSVILILLGAGLLATGAAVGLSLDRVTQIYAALGTDLAGGIILTAGQLLLLPNVVVWAIGWIAGPGFALGIGSSVSPAGTDVGPIPAVPFLAAIPQQAAGFGYAGIAIVIAAGVAAGVLILRSGIARWFQQLATAALVACLAGAVIGVLAEMSAGSAGPGRLASVGTADPLLLGLVVAAEVFGGAAVTALLGLRAVPAGRAVVRGIQARLSARREAR</sequence>